<reference evidence="6" key="1">
    <citation type="submission" date="2021-01" db="EMBL/GenBank/DDBJ databases">
        <title>Whole genome shotgun sequence of Sphaerisporangium rufum NBRC 109079.</title>
        <authorList>
            <person name="Komaki H."/>
            <person name="Tamura T."/>
        </authorList>
    </citation>
    <scope>NUCLEOTIDE SEQUENCE</scope>
    <source>
        <strain evidence="6">NBRC 109079</strain>
    </source>
</reference>
<dbReference type="Gene3D" id="1.10.10.10">
    <property type="entry name" value="Winged helix-like DNA-binding domain superfamily/Winged helix DNA-binding domain"/>
    <property type="match status" value="1"/>
</dbReference>
<dbReference type="FunFam" id="1.10.10.10:FF:000001">
    <property type="entry name" value="LysR family transcriptional regulator"/>
    <property type="match status" value="1"/>
</dbReference>
<keyword evidence="7" id="KW-1185">Reference proteome</keyword>
<dbReference type="Pfam" id="PF03466">
    <property type="entry name" value="LysR_substrate"/>
    <property type="match status" value="1"/>
</dbReference>
<evidence type="ECO:0000256" key="3">
    <source>
        <dbReference type="ARBA" id="ARBA00023125"/>
    </source>
</evidence>
<keyword evidence="4" id="KW-0804">Transcription</keyword>
<feature type="domain" description="HTH lysR-type" evidence="5">
    <location>
        <begin position="4"/>
        <end position="61"/>
    </location>
</feature>
<dbReference type="GO" id="GO:0003677">
    <property type="term" value="F:DNA binding"/>
    <property type="evidence" value="ECO:0007669"/>
    <property type="project" value="UniProtKB-KW"/>
</dbReference>
<keyword evidence="3" id="KW-0238">DNA-binding</keyword>
<dbReference type="InterPro" id="IPR005119">
    <property type="entry name" value="LysR_subst-bd"/>
</dbReference>
<dbReference type="AlphaFoldDB" id="A0A919V2C3"/>
<name>A0A919V2C3_9ACTN</name>
<dbReference type="PROSITE" id="PS50931">
    <property type="entry name" value="HTH_LYSR"/>
    <property type="match status" value="1"/>
</dbReference>
<dbReference type="RefSeq" id="WP_203991593.1">
    <property type="nucleotide sequence ID" value="NZ_BOOU01000076.1"/>
</dbReference>
<comment type="caution">
    <text evidence="6">The sequence shown here is derived from an EMBL/GenBank/DDBJ whole genome shotgun (WGS) entry which is preliminary data.</text>
</comment>
<dbReference type="SUPFAM" id="SSF46785">
    <property type="entry name" value="Winged helix' DNA-binding domain"/>
    <property type="match status" value="1"/>
</dbReference>
<dbReference type="PANTHER" id="PTHR30346">
    <property type="entry name" value="TRANSCRIPTIONAL DUAL REGULATOR HCAR-RELATED"/>
    <property type="match status" value="1"/>
</dbReference>
<dbReference type="InterPro" id="IPR036388">
    <property type="entry name" value="WH-like_DNA-bd_sf"/>
</dbReference>
<comment type="similarity">
    <text evidence="1">Belongs to the LysR transcriptional regulatory family.</text>
</comment>
<evidence type="ECO:0000256" key="4">
    <source>
        <dbReference type="ARBA" id="ARBA00023163"/>
    </source>
</evidence>
<dbReference type="GO" id="GO:0032993">
    <property type="term" value="C:protein-DNA complex"/>
    <property type="evidence" value="ECO:0007669"/>
    <property type="project" value="TreeGrafter"/>
</dbReference>
<dbReference type="GO" id="GO:0003700">
    <property type="term" value="F:DNA-binding transcription factor activity"/>
    <property type="evidence" value="ECO:0007669"/>
    <property type="project" value="InterPro"/>
</dbReference>
<dbReference type="InterPro" id="IPR000847">
    <property type="entry name" value="LysR_HTH_N"/>
</dbReference>
<evidence type="ECO:0000313" key="7">
    <source>
        <dbReference type="Proteomes" id="UP000655287"/>
    </source>
</evidence>
<evidence type="ECO:0000256" key="2">
    <source>
        <dbReference type="ARBA" id="ARBA00023015"/>
    </source>
</evidence>
<dbReference type="SUPFAM" id="SSF53850">
    <property type="entry name" value="Periplasmic binding protein-like II"/>
    <property type="match status" value="1"/>
</dbReference>
<dbReference type="Gene3D" id="3.40.190.10">
    <property type="entry name" value="Periplasmic binding protein-like II"/>
    <property type="match status" value="2"/>
</dbReference>
<keyword evidence="2" id="KW-0805">Transcription regulation</keyword>
<dbReference type="CDD" id="cd08414">
    <property type="entry name" value="PBP2_LTTR_aromatics_like"/>
    <property type="match status" value="1"/>
</dbReference>
<sequence length="284" mass="30285">MTEVDTRELRYFIAVAEELHFGRAADRLGIAQPPLSRAIRRLEHRVGARLFDRTGRGVRLTAAGEVLLAEGRAALDAVSAAVRRARRAGRPRRSLTLVMKPGGDAGLLPAILAAYAARPGAAAVDLVFSQSERAAMLRDGRADVGLLHHPQNDLTGLDTEPLRTERRVAALAEGHPLAARATLSLADLAGEPMAQWPEAAERGNGPRVEEAGQMWQLVVLGRAVALVTESAAERPYRGVVYRPVTDAAPATLVLAWPAESRSRDVAEFTAAARAALAPALTGQT</sequence>
<dbReference type="InterPro" id="IPR036390">
    <property type="entry name" value="WH_DNA-bd_sf"/>
</dbReference>
<accession>A0A919V2C3</accession>
<evidence type="ECO:0000259" key="5">
    <source>
        <dbReference type="PROSITE" id="PS50931"/>
    </source>
</evidence>
<dbReference type="PANTHER" id="PTHR30346:SF0">
    <property type="entry name" value="HCA OPERON TRANSCRIPTIONAL ACTIVATOR HCAR"/>
    <property type="match status" value="1"/>
</dbReference>
<gene>
    <name evidence="6" type="ORF">Sru01_55910</name>
</gene>
<dbReference type="PRINTS" id="PR00039">
    <property type="entry name" value="HTHLYSR"/>
</dbReference>
<proteinExistence type="inferred from homology"/>
<organism evidence="6 7">
    <name type="scientific">Sphaerisporangium rufum</name>
    <dbReference type="NCBI Taxonomy" id="1381558"/>
    <lineage>
        <taxon>Bacteria</taxon>
        <taxon>Bacillati</taxon>
        <taxon>Actinomycetota</taxon>
        <taxon>Actinomycetes</taxon>
        <taxon>Streptosporangiales</taxon>
        <taxon>Streptosporangiaceae</taxon>
        <taxon>Sphaerisporangium</taxon>
    </lineage>
</organism>
<dbReference type="Pfam" id="PF00126">
    <property type="entry name" value="HTH_1"/>
    <property type="match status" value="1"/>
</dbReference>
<evidence type="ECO:0000313" key="6">
    <source>
        <dbReference type="EMBL" id="GII80609.1"/>
    </source>
</evidence>
<dbReference type="Proteomes" id="UP000655287">
    <property type="component" value="Unassembled WGS sequence"/>
</dbReference>
<protein>
    <submittedName>
        <fullName evidence="6">LysR family transcriptional regulator</fullName>
    </submittedName>
</protein>
<dbReference type="EMBL" id="BOOU01000076">
    <property type="protein sequence ID" value="GII80609.1"/>
    <property type="molecule type" value="Genomic_DNA"/>
</dbReference>
<evidence type="ECO:0000256" key="1">
    <source>
        <dbReference type="ARBA" id="ARBA00009437"/>
    </source>
</evidence>